<reference evidence="4" key="1">
    <citation type="submission" date="2020-04" db="EMBL/GenBank/DDBJ databases">
        <authorList>
            <person name="Alioto T."/>
            <person name="Alioto T."/>
            <person name="Gomez Garrido J."/>
        </authorList>
    </citation>
    <scope>NUCLEOTIDE SEQUENCE</scope>
    <source>
        <strain evidence="4">A484AB</strain>
    </source>
</reference>
<dbReference type="EMBL" id="CACRXK020020165">
    <property type="protein sequence ID" value="CAB4034493.1"/>
    <property type="molecule type" value="Genomic_DNA"/>
</dbReference>
<evidence type="ECO:0000313" key="4">
    <source>
        <dbReference type="EMBL" id="CAB4034493.1"/>
    </source>
</evidence>
<evidence type="ECO:0000256" key="2">
    <source>
        <dbReference type="ARBA" id="ARBA00008307"/>
    </source>
</evidence>
<evidence type="ECO:0000313" key="5">
    <source>
        <dbReference type="Proteomes" id="UP001152795"/>
    </source>
</evidence>
<protein>
    <recommendedName>
        <fullName evidence="3">Mab-21-like nucleotidyltransferase domain-containing protein</fullName>
    </recommendedName>
</protein>
<comment type="caution">
    <text evidence="4">The sequence shown here is derived from an EMBL/GenBank/DDBJ whole genome shotgun (WGS) entry which is preliminary data.</text>
</comment>
<accession>A0A6S7L4R4</accession>
<dbReference type="Gene3D" id="3.30.460.90">
    <property type="match status" value="1"/>
</dbReference>
<comment type="cofactor">
    <cofactor evidence="1">
        <name>Mg(2+)</name>
        <dbReference type="ChEBI" id="CHEBI:18420"/>
    </cofactor>
</comment>
<dbReference type="AlphaFoldDB" id="A0A6S7L4R4"/>
<dbReference type="PANTHER" id="PTHR10656:SF42">
    <property type="entry name" value="CYCLIC GMP-AMP SYNTHASE-LIKE PROTEIN-RELATED"/>
    <property type="match status" value="1"/>
</dbReference>
<dbReference type="OrthoDB" id="5984826at2759"/>
<feature type="domain" description="Mab-21-like nucleotidyltransferase" evidence="3">
    <location>
        <begin position="90"/>
        <end position="230"/>
    </location>
</feature>
<comment type="similarity">
    <text evidence="2">Belongs to the mab-21 family.</text>
</comment>
<name>A0A6S7L4R4_PARCT</name>
<keyword evidence="5" id="KW-1185">Reference proteome</keyword>
<dbReference type="InterPro" id="IPR046903">
    <property type="entry name" value="Mab-21-like_nuc_Trfase"/>
</dbReference>
<organism evidence="4 5">
    <name type="scientific">Paramuricea clavata</name>
    <name type="common">Red gorgonian</name>
    <name type="synonym">Violescent sea-whip</name>
    <dbReference type="NCBI Taxonomy" id="317549"/>
    <lineage>
        <taxon>Eukaryota</taxon>
        <taxon>Metazoa</taxon>
        <taxon>Cnidaria</taxon>
        <taxon>Anthozoa</taxon>
        <taxon>Octocorallia</taxon>
        <taxon>Malacalcyonacea</taxon>
        <taxon>Plexauridae</taxon>
        <taxon>Paramuricea</taxon>
    </lineage>
</organism>
<dbReference type="Proteomes" id="UP001152795">
    <property type="component" value="Unassembled WGS sequence"/>
</dbReference>
<dbReference type="PANTHER" id="PTHR10656">
    <property type="entry name" value="CELL FATE DETERMINING PROTEIN MAB21-RELATED"/>
    <property type="match status" value="1"/>
</dbReference>
<dbReference type="Pfam" id="PF03281">
    <property type="entry name" value="Mab-21"/>
    <property type="match status" value="1"/>
</dbReference>
<evidence type="ECO:0000256" key="1">
    <source>
        <dbReference type="ARBA" id="ARBA00001946"/>
    </source>
</evidence>
<evidence type="ECO:0000259" key="3">
    <source>
        <dbReference type="Pfam" id="PF03281"/>
    </source>
</evidence>
<proteinExistence type="inferred from homology"/>
<sequence length="347" mass="40647">MGNNCEKVKEDKLISQARKDFEKTIKVLEQKKTTLEEYLMQLDDSRKVVCDESRNRALAEQAELYTREILREVEQLDPRFKSTFMQSGSFYDEVKVGLPDEYDYMAKLELLSKPGTAKAVPTKLGFARVILEDEEAIDFWEEFLCEDVDEDNEEVFENVLTISKLQEEFRSLVMKAIKSVKMPKKWQRDPCPEQHGPCAMLEFLVDDFLPEGQLYISIDLAPCITYPNYKYVKFPFHKNLKEDSSFALVLAQIVANERDVLLVPFVNDGLKKEKNHTCLYRPSYREHMRVSFSLVEKDVFGHFTCNSIEKRVLRLLKILRDVHLRDDGKRQEWEEPMPDHPPSTQIQ</sequence>
<gene>
    <name evidence="4" type="ORF">PACLA_8A037444</name>
</gene>
<feature type="non-terminal residue" evidence="4">
    <location>
        <position position="347"/>
    </location>
</feature>